<name>A0A0D8HIA5_9ACTN</name>
<feature type="transmembrane region" description="Helical" evidence="5">
    <location>
        <begin position="280"/>
        <end position="297"/>
    </location>
</feature>
<sequence>MPKHSYQKRSTLAQFISLARPKQWLKNSLLLAAPAAAGKITEIHYLSLAILATITFSLGASGLYMINDAKDVESDRRHPTKKNRPIAAGAIAPKTAIFVGTAIIFISLAISLAINGPFFLAILTYIVITISYTYWLKNEPVLDISIVSFGFLLRAIAGGLATNLPLSVWFLTVAAFGSLFMVSGKRYAEVKTMGDDAIDHKKVLGEYSSEYLNYVRSMASAVAIAGYGLWTFEGFASRPGQIFVQLSGIPFVIAILIYALEADRGLAGSPEEVILGDRRLQIFGAIWALLVAIGIYYPRLIH</sequence>
<feature type="transmembrane region" description="Helical" evidence="5">
    <location>
        <begin position="45"/>
        <end position="66"/>
    </location>
</feature>
<accession>A0A0D8HIA5</accession>
<proteinExistence type="predicted"/>
<evidence type="ECO:0000256" key="5">
    <source>
        <dbReference type="SAM" id="Phobius"/>
    </source>
</evidence>
<keyword evidence="2 5" id="KW-0812">Transmembrane</keyword>
<keyword evidence="6" id="KW-0808">Transferase</keyword>
<evidence type="ECO:0000256" key="3">
    <source>
        <dbReference type="ARBA" id="ARBA00022989"/>
    </source>
</evidence>
<evidence type="ECO:0000313" key="6">
    <source>
        <dbReference type="EMBL" id="KJF17584.1"/>
    </source>
</evidence>
<keyword evidence="3 5" id="KW-1133">Transmembrane helix</keyword>
<dbReference type="GO" id="GO:0005886">
    <property type="term" value="C:plasma membrane"/>
    <property type="evidence" value="ECO:0007669"/>
    <property type="project" value="TreeGrafter"/>
</dbReference>
<dbReference type="RefSeq" id="WP_052605296.1">
    <property type="nucleotide sequence ID" value="NZ_JXYS01000035.1"/>
</dbReference>
<dbReference type="InterPro" id="IPR000537">
    <property type="entry name" value="UbiA_prenyltransferase"/>
</dbReference>
<comment type="subcellular location">
    <subcellularLocation>
        <location evidence="1">Membrane</location>
        <topology evidence="1">Multi-pass membrane protein</topology>
    </subcellularLocation>
</comment>
<dbReference type="InterPro" id="IPR039653">
    <property type="entry name" value="Prenyltransferase"/>
</dbReference>
<dbReference type="OrthoDB" id="9803632at2"/>
<dbReference type="PANTHER" id="PTHR11048:SF5">
    <property type="entry name" value="DECAPRENYL-PHOSPHATE PHOSPHORIBOSYLTRANSFERASE"/>
    <property type="match status" value="1"/>
</dbReference>
<evidence type="ECO:0000256" key="2">
    <source>
        <dbReference type="ARBA" id="ARBA00022692"/>
    </source>
</evidence>
<feature type="transmembrane region" description="Helical" evidence="5">
    <location>
        <begin position="166"/>
        <end position="183"/>
    </location>
</feature>
<organism evidence="6 7">
    <name type="scientific">Acidithrix ferrooxidans</name>
    <dbReference type="NCBI Taxonomy" id="1280514"/>
    <lineage>
        <taxon>Bacteria</taxon>
        <taxon>Bacillati</taxon>
        <taxon>Actinomycetota</taxon>
        <taxon>Acidimicrobiia</taxon>
        <taxon>Acidimicrobiales</taxon>
        <taxon>Acidimicrobiaceae</taxon>
        <taxon>Acidithrix</taxon>
    </lineage>
</organism>
<dbReference type="Pfam" id="PF01040">
    <property type="entry name" value="UbiA"/>
    <property type="match status" value="1"/>
</dbReference>
<dbReference type="GO" id="GO:0009247">
    <property type="term" value="P:glycolipid biosynthetic process"/>
    <property type="evidence" value="ECO:0007669"/>
    <property type="project" value="TreeGrafter"/>
</dbReference>
<dbReference type="EMBL" id="JXYS01000035">
    <property type="protein sequence ID" value="KJF17584.1"/>
    <property type="molecule type" value="Genomic_DNA"/>
</dbReference>
<dbReference type="CDD" id="cd13963">
    <property type="entry name" value="PT_UbiA_2"/>
    <property type="match status" value="1"/>
</dbReference>
<dbReference type="InterPro" id="IPR044878">
    <property type="entry name" value="UbiA_sf"/>
</dbReference>
<gene>
    <name evidence="6" type="ORF">AXFE_15710</name>
</gene>
<dbReference type="Gene3D" id="1.10.357.140">
    <property type="entry name" value="UbiA prenyltransferase"/>
    <property type="match status" value="1"/>
</dbReference>
<reference evidence="6 7" key="1">
    <citation type="submission" date="2015-01" db="EMBL/GenBank/DDBJ databases">
        <title>Draft genome of the acidophilic iron oxidizer Acidithrix ferrooxidans strain Py-F3.</title>
        <authorList>
            <person name="Poehlein A."/>
            <person name="Eisen S."/>
            <person name="Schloemann M."/>
            <person name="Johnson B.D."/>
            <person name="Daniel R."/>
            <person name="Muehling M."/>
        </authorList>
    </citation>
    <scope>NUCLEOTIDE SEQUENCE [LARGE SCALE GENOMIC DNA]</scope>
    <source>
        <strain evidence="6 7">Py-F3</strain>
    </source>
</reference>
<evidence type="ECO:0000256" key="1">
    <source>
        <dbReference type="ARBA" id="ARBA00004141"/>
    </source>
</evidence>
<dbReference type="GO" id="GO:0016757">
    <property type="term" value="F:glycosyltransferase activity"/>
    <property type="evidence" value="ECO:0007669"/>
    <property type="project" value="UniProtKB-KW"/>
</dbReference>
<dbReference type="Proteomes" id="UP000032360">
    <property type="component" value="Unassembled WGS sequence"/>
</dbReference>
<dbReference type="AlphaFoldDB" id="A0A0D8HIA5"/>
<keyword evidence="6" id="KW-0328">Glycosyltransferase</keyword>
<evidence type="ECO:0000313" key="7">
    <source>
        <dbReference type="Proteomes" id="UP000032360"/>
    </source>
</evidence>
<feature type="transmembrane region" description="Helical" evidence="5">
    <location>
        <begin position="86"/>
        <end position="110"/>
    </location>
</feature>
<evidence type="ECO:0000256" key="4">
    <source>
        <dbReference type="ARBA" id="ARBA00023136"/>
    </source>
</evidence>
<dbReference type="PATRIC" id="fig|1280514.3.peg.2066"/>
<feature type="transmembrane region" description="Helical" evidence="5">
    <location>
        <begin position="116"/>
        <end position="134"/>
    </location>
</feature>
<dbReference type="STRING" id="1280514.AXFE_15710"/>
<feature type="transmembrane region" description="Helical" evidence="5">
    <location>
        <begin position="242"/>
        <end position="260"/>
    </location>
</feature>
<keyword evidence="7" id="KW-1185">Reference proteome</keyword>
<dbReference type="NCBIfam" id="NF008978">
    <property type="entry name" value="PRK12324.1-4"/>
    <property type="match status" value="1"/>
</dbReference>
<protein>
    <submittedName>
        <fullName evidence="6">Decaprenyl-phosphate phosphoribosyltransferase</fullName>
        <ecNumber evidence="6">2.4.2.45</ecNumber>
    </submittedName>
</protein>
<dbReference type="PANTHER" id="PTHR11048">
    <property type="entry name" value="PRENYLTRANSFERASES"/>
    <property type="match status" value="1"/>
</dbReference>
<keyword evidence="4 5" id="KW-0472">Membrane</keyword>
<feature type="transmembrane region" description="Helical" evidence="5">
    <location>
        <begin position="211"/>
        <end position="230"/>
    </location>
</feature>
<dbReference type="GO" id="GO:0016765">
    <property type="term" value="F:transferase activity, transferring alkyl or aryl (other than methyl) groups"/>
    <property type="evidence" value="ECO:0007669"/>
    <property type="project" value="InterPro"/>
</dbReference>
<dbReference type="EC" id="2.4.2.45" evidence="6"/>
<comment type="caution">
    <text evidence="6">The sequence shown here is derived from an EMBL/GenBank/DDBJ whole genome shotgun (WGS) entry which is preliminary data.</text>
</comment>